<feature type="transmembrane region" description="Helical" evidence="1">
    <location>
        <begin position="88"/>
        <end position="108"/>
    </location>
</feature>
<evidence type="ECO:0000313" key="2">
    <source>
        <dbReference type="EMBL" id="MBO0931044.1"/>
    </source>
</evidence>
<keyword evidence="2" id="KW-0378">Hydrolase</keyword>
<organism evidence="2 3">
    <name type="scientific">Fibrella aquatilis</name>
    <dbReference type="NCBI Taxonomy" id="2817059"/>
    <lineage>
        <taxon>Bacteria</taxon>
        <taxon>Pseudomonadati</taxon>
        <taxon>Bacteroidota</taxon>
        <taxon>Cytophagia</taxon>
        <taxon>Cytophagales</taxon>
        <taxon>Spirosomataceae</taxon>
        <taxon>Fibrella</taxon>
    </lineage>
</organism>
<keyword evidence="3" id="KW-1185">Reference proteome</keyword>
<comment type="caution">
    <text evidence="2">The sequence shown here is derived from an EMBL/GenBank/DDBJ whole genome shotgun (WGS) entry which is preliminary data.</text>
</comment>
<keyword evidence="2" id="KW-0645">Protease</keyword>
<keyword evidence="1" id="KW-0472">Membrane</keyword>
<sequence>MTELLRDIRAYLRADFKLALYALTALWVAVLIAINYTLHLENGLIDAQPLSPWRPVWYFGMYATAYYGAFWLWSQFHHRLDIWRNPRFWLHTLVALVVFSYYAGFAGYVDWAQQFSDYRLYLYAYKVFSNLHSILTIVLPLGLYYLFVDKNQSGFYGLKPKRKGLLVYLMLLGLMVPIILFASFQPDFLEAYPTYRNLTPHEALHVPEWLTAFGYELAYGWDFVPTELIFRGFLIIGLSYVLRTGSPQTENEVTTQPAYLTSPAIAQRGLARPGPVLPMIVWYATIHFGRPLGETISSLFGGYILGVLAVSTRSIWGGLFIHIGIAWLMEAAAFWQLH</sequence>
<feature type="transmembrane region" description="Helical" evidence="1">
    <location>
        <begin position="165"/>
        <end position="184"/>
    </location>
</feature>
<dbReference type="Proteomes" id="UP000664795">
    <property type="component" value="Unassembled WGS sequence"/>
</dbReference>
<feature type="transmembrane region" description="Helical" evidence="1">
    <location>
        <begin position="56"/>
        <end position="76"/>
    </location>
</feature>
<keyword evidence="1" id="KW-1133">Transmembrane helix</keyword>
<feature type="transmembrane region" description="Helical" evidence="1">
    <location>
        <begin position="315"/>
        <end position="335"/>
    </location>
</feature>
<keyword evidence="2" id="KW-0482">Metalloprotease</keyword>
<keyword evidence="1" id="KW-0812">Transmembrane</keyword>
<dbReference type="AlphaFoldDB" id="A0A939JXH7"/>
<evidence type="ECO:0000256" key="1">
    <source>
        <dbReference type="SAM" id="Phobius"/>
    </source>
</evidence>
<name>A0A939JXH7_9BACT</name>
<reference evidence="2 3" key="1">
    <citation type="submission" date="2021-03" db="EMBL/GenBank/DDBJ databases">
        <title>Fibrella sp. HMF5036 genome sequencing and assembly.</title>
        <authorList>
            <person name="Kang H."/>
            <person name="Kim H."/>
            <person name="Bae S."/>
            <person name="Joh K."/>
        </authorList>
    </citation>
    <scope>NUCLEOTIDE SEQUENCE [LARGE SCALE GENOMIC DNA]</scope>
    <source>
        <strain evidence="2 3">HMF5036</strain>
    </source>
</reference>
<dbReference type="RefSeq" id="WP_207335004.1">
    <property type="nucleotide sequence ID" value="NZ_JAFMYU010000005.1"/>
</dbReference>
<gene>
    <name evidence="2" type="ORF">J2I48_08575</name>
</gene>
<evidence type="ECO:0000313" key="3">
    <source>
        <dbReference type="Proteomes" id="UP000664795"/>
    </source>
</evidence>
<dbReference type="GO" id="GO:0008237">
    <property type="term" value="F:metallopeptidase activity"/>
    <property type="evidence" value="ECO:0007669"/>
    <property type="project" value="UniProtKB-KW"/>
</dbReference>
<feature type="transmembrane region" description="Helical" evidence="1">
    <location>
        <begin position="18"/>
        <end position="36"/>
    </location>
</feature>
<accession>A0A939JXH7</accession>
<feature type="transmembrane region" description="Helical" evidence="1">
    <location>
        <begin position="120"/>
        <end position="144"/>
    </location>
</feature>
<feature type="transmembrane region" description="Helical" evidence="1">
    <location>
        <begin position="292"/>
        <end position="309"/>
    </location>
</feature>
<proteinExistence type="predicted"/>
<protein>
    <submittedName>
        <fullName evidence="2">CPBP family intramembrane metalloprotease</fullName>
    </submittedName>
</protein>
<dbReference type="EMBL" id="JAFMYU010000005">
    <property type="protein sequence ID" value="MBO0931044.1"/>
    <property type="molecule type" value="Genomic_DNA"/>
</dbReference>